<dbReference type="PANTHER" id="PTHR36769:SF1">
    <property type="entry name" value="2,3-BISPHOSPHOGLYCERATE-DEPENDENT PHOSPHOGLYCERATE MUTASE"/>
    <property type="match status" value="1"/>
</dbReference>
<dbReference type="PANTHER" id="PTHR36769">
    <property type="entry name" value="2,3-BISPHOSPHOGLYCERATE-DEPENDENT PHOSPHOGLYCERATE MUTASE"/>
    <property type="match status" value="1"/>
</dbReference>
<organism evidence="2">
    <name type="scientific">Hyacinthus orientalis</name>
    <name type="common">Common hyacinth</name>
    <dbReference type="NCBI Taxonomy" id="82025"/>
    <lineage>
        <taxon>Eukaryota</taxon>
        <taxon>Viridiplantae</taxon>
        <taxon>Streptophyta</taxon>
        <taxon>Embryophyta</taxon>
        <taxon>Tracheophyta</taxon>
        <taxon>Spermatophyta</taxon>
        <taxon>Magnoliopsida</taxon>
        <taxon>Liliopsida</taxon>
        <taxon>Asparagales</taxon>
        <taxon>Hyacinthaceae</taxon>
        <taxon>Hyacinthoideae</taxon>
        <taxon>Hyacintheae</taxon>
        <taxon>Hyacinthus</taxon>
    </lineage>
</organism>
<protein>
    <submittedName>
        <fullName evidence="2">Uncharacterized protein</fullName>
    </submittedName>
</protein>
<sequence>MTQKGNLFKGIKKSKTIPPNRHGKVPTTRKGKRFVKPSKTTKAMETDRELSKFINHRNEVKAATQANKDGGQLAIVKPQPEASNAEKETQLAHQKP</sequence>
<feature type="compositionally biased region" description="Basic residues" evidence="1">
    <location>
        <begin position="10"/>
        <end position="36"/>
    </location>
</feature>
<dbReference type="EMBL" id="AY389727">
    <property type="protein sequence ID" value="AAS20983.1"/>
    <property type="molecule type" value="mRNA"/>
</dbReference>
<reference evidence="2" key="1">
    <citation type="submission" date="2003-09" db="EMBL/GenBank/DDBJ databases">
        <title>Hyacinthus orientalis unknown protein mRNA, expressing during regeneration of floral buds in vitro.</title>
        <authorList>
            <person name="Fan J.H."/>
            <person name="Ma Y."/>
            <person name="Zhang X.S."/>
        </authorList>
    </citation>
    <scope>NUCLEOTIDE SEQUENCE</scope>
    <source>
        <tissue evidence="2">Regenerated floral bud</tissue>
    </source>
</reference>
<dbReference type="InterPro" id="IPR019034">
    <property type="entry name" value="UPF0390"/>
</dbReference>
<dbReference type="Pfam" id="PF09495">
    <property type="entry name" value="DUF2462"/>
    <property type="match status" value="1"/>
</dbReference>
<name>Q5YJQ1_HYAOR</name>
<evidence type="ECO:0000256" key="1">
    <source>
        <dbReference type="SAM" id="MobiDB-lite"/>
    </source>
</evidence>
<evidence type="ECO:0000313" key="2">
    <source>
        <dbReference type="EMBL" id="AAS20983.1"/>
    </source>
</evidence>
<feature type="region of interest" description="Disordered" evidence="1">
    <location>
        <begin position="1"/>
        <end position="45"/>
    </location>
</feature>
<accession>Q5YJQ1</accession>
<feature type="region of interest" description="Disordered" evidence="1">
    <location>
        <begin position="64"/>
        <end position="96"/>
    </location>
</feature>
<proteinExistence type="evidence at transcript level"/>
<dbReference type="AlphaFoldDB" id="Q5YJQ1"/>